<evidence type="ECO:0000313" key="3">
    <source>
        <dbReference type="Proteomes" id="UP000276103"/>
    </source>
</evidence>
<keyword evidence="1" id="KW-0812">Transmembrane</keyword>
<feature type="transmembrane region" description="Helical" evidence="1">
    <location>
        <begin position="12"/>
        <end position="28"/>
    </location>
</feature>
<name>A0A433UQ72_ANAVA</name>
<comment type="caution">
    <text evidence="2">The sequence shown here is derived from an EMBL/GenBank/DDBJ whole genome shotgun (WGS) entry which is preliminary data.</text>
</comment>
<dbReference type="Proteomes" id="UP000276103">
    <property type="component" value="Unassembled WGS sequence"/>
</dbReference>
<gene>
    <name evidence="2" type="ORF">DSM107003_26310</name>
</gene>
<protein>
    <submittedName>
        <fullName evidence="2">Uncharacterized protein</fullName>
    </submittedName>
</protein>
<proteinExistence type="predicted"/>
<dbReference type="RefSeq" id="WP_158624042.1">
    <property type="nucleotide sequence ID" value="NZ_RSCM01000008.1"/>
</dbReference>
<keyword evidence="1" id="KW-1133">Transmembrane helix</keyword>
<evidence type="ECO:0000256" key="1">
    <source>
        <dbReference type="SAM" id="Phobius"/>
    </source>
</evidence>
<keyword evidence="1" id="KW-0472">Membrane</keyword>
<keyword evidence="3" id="KW-1185">Reference proteome</keyword>
<organism evidence="2 3">
    <name type="scientific">Trichormus variabilis SAG 1403-4b</name>
    <dbReference type="NCBI Taxonomy" id="447716"/>
    <lineage>
        <taxon>Bacteria</taxon>
        <taxon>Bacillati</taxon>
        <taxon>Cyanobacteriota</taxon>
        <taxon>Cyanophyceae</taxon>
        <taxon>Nostocales</taxon>
        <taxon>Nostocaceae</taxon>
        <taxon>Trichormus</taxon>
    </lineage>
</organism>
<dbReference type="EMBL" id="RSCM01000008">
    <property type="protein sequence ID" value="RUS95969.1"/>
    <property type="molecule type" value="Genomic_DNA"/>
</dbReference>
<sequence>MKDEVNPLETLLVIGMFICIIVGIFAGINKNFKVASGCGIGGSILWRLSRVVPREKD</sequence>
<dbReference type="AlphaFoldDB" id="A0A433UQ72"/>
<evidence type="ECO:0000313" key="2">
    <source>
        <dbReference type="EMBL" id="RUS95969.1"/>
    </source>
</evidence>
<reference evidence="2 3" key="1">
    <citation type="journal article" date="2019" name="Genome Biol. Evol.">
        <title>Day and night: Metabolic profiles and evolutionary relationships of six axenic non-marine cyanobacteria.</title>
        <authorList>
            <person name="Will S.E."/>
            <person name="Henke P."/>
            <person name="Boedeker C."/>
            <person name="Huang S."/>
            <person name="Brinkmann H."/>
            <person name="Rohde M."/>
            <person name="Jarek M."/>
            <person name="Friedl T."/>
            <person name="Seufert S."/>
            <person name="Schumacher M."/>
            <person name="Overmann J."/>
            <person name="Neumann-Schaal M."/>
            <person name="Petersen J."/>
        </authorList>
    </citation>
    <scope>NUCLEOTIDE SEQUENCE [LARGE SCALE GENOMIC DNA]</scope>
    <source>
        <strain evidence="2 3">SAG 1403-4b</strain>
    </source>
</reference>
<accession>A0A433UQ72</accession>